<protein>
    <submittedName>
        <fullName evidence="4">Uncharacterized protein LOC118264261</fullName>
    </submittedName>
</protein>
<reference evidence="4" key="1">
    <citation type="submission" date="2025-08" db="UniProtKB">
        <authorList>
            <consortium name="RefSeq"/>
        </authorList>
    </citation>
    <scope>IDENTIFICATION</scope>
    <source>
        <tissue evidence="4">Whole larval tissue</tissue>
    </source>
</reference>
<dbReference type="GeneID" id="118264261"/>
<feature type="region of interest" description="Disordered" evidence="1">
    <location>
        <begin position="56"/>
        <end position="78"/>
    </location>
</feature>
<evidence type="ECO:0000313" key="4">
    <source>
        <dbReference type="RefSeq" id="XP_035432612.2"/>
    </source>
</evidence>
<keyword evidence="3" id="KW-1185">Reference proteome</keyword>
<dbReference type="OrthoDB" id="7290447at2759"/>
<evidence type="ECO:0000256" key="1">
    <source>
        <dbReference type="SAM" id="MobiDB-lite"/>
    </source>
</evidence>
<keyword evidence="2" id="KW-0732">Signal</keyword>
<accession>A0A9R0CXI9</accession>
<evidence type="ECO:0000313" key="3">
    <source>
        <dbReference type="Proteomes" id="UP000829999"/>
    </source>
</evidence>
<organism evidence="3 4">
    <name type="scientific">Spodoptera frugiperda</name>
    <name type="common">Fall armyworm</name>
    <dbReference type="NCBI Taxonomy" id="7108"/>
    <lineage>
        <taxon>Eukaryota</taxon>
        <taxon>Metazoa</taxon>
        <taxon>Ecdysozoa</taxon>
        <taxon>Arthropoda</taxon>
        <taxon>Hexapoda</taxon>
        <taxon>Insecta</taxon>
        <taxon>Pterygota</taxon>
        <taxon>Neoptera</taxon>
        <taxon>Endopterygota</taxon>
        <taxon>Lepidoptera</taxon>
        <taxon>Glossata</taxon>
        <taxon>Ditrysia</taxon>
        <taxon>Noctuoidea</taxon>
        <taxon>Noctuidae</taxon>
        <taxon>Amphipyrinae</taxon>
        <taxon>Spodoptera</taxon>
    </lineage>
</organism>
<feature type="signal peptide" evidence="2">
    <location>
        <begin position="1"/>
        <end position="19"/>
    </location>
</feature>
<dbReference type="RefSeq" id="XP_035432612.2">
    <property type="nucleotide sequence ID" value="XM_035576719.2"/>
</dbReference>
<dbReference type="Proteomes" id="UP000829999">
    <property type="component" value="Chromosome 25"/>
</dbReference>
<proteinExistence type="predicted"/>
<name>A0A9R0CXI9_SPOFR</name>
<gene>
    <name evidence="4" type="primary">LOC118264261</name>
</gene>
<evidence type="ECO:0000256" key="2">
    <source>
        <dbReference type="SAM" id="SignalP"/>
    </source>
</evidence>
<sequence>MRITLNICVTLLLIKMATPSSIFDAMTKDKRNENAILLSRVVQYIVDTKVRSKSRRAFGNNGPLGKSRHFNGRGGRVDPRSALRMPEEGKILKDDHANLVEKELKGALSHKNSALYDRPFVEKRGKNDYLVMRPEVVDPFVTVVPNHIYYNIEKSCVNWLDDCSLNGLRERLLRGSISYGKK</sequence>
<feature type="chain" id="PRO_5040253417" evidence="2">
    <location>
        <begin position="20"/>
        <end position="182"/>
    </location>
</feature>
<dbReference type="AlphaFoldDB" id="A0A9R0CXI9"/>